<keyword evidence="15" id="KW-1185">Reference proteome</keyword>
<dbReference type="PANTHER" id="PTHR34220">
    <property type="entry name" value="SENSOR HISTIDINE KINASE YPDA"/>
    <property type="match status" value="1"/>
</dbReference>
<evidence type="ECO:0000256" key="2">
    <source>
        <dbReference type="ARBA" id="ARBA00022475"/>
    </source>
</evidence>
<evidence type="ECO:0000256" key="8">
    <source>
        <dbReference type="ARBA" id="ARBA00022840"/>
    </source>
</evidence>
<dbReference type="InterPro" id="IPR036890">
    <property type="entry name" value="HATPase_C_sf"/>
</dbReference>
<evidence type="ECO:0000256" key="11">
    <source>
        <dbReference type="ARBA" id="ARBA00023136"/>
    </source>
</evidence>
<keyword evidence="3" id="KW-0597">Phosphoprotein</keyword>
<accession>A0A4S4BYP3</accession>
<organism evidence="14 15">
    <name type="scientific">Cohnella fermenti</name>
    <dbReference type="NCBI Taxonomy" id="2565925"/>
    <lineage>
        <taxon>Bacteria</taxon>
        <taxon>Bacillati</taxon>
        <taxon>Bacillota</taxon>
        <taxon>Bacilli</taxon>
        <taxon>Bacillales</taxon>
        <taxon>Paenibacillaceae</taxon>
        <taxon>Cohnella</taxon>
    </lineage>
</organism>
<dbReference type="PROSITE" id="PS50885">
    <property type="entry name" value="HAMP"/>
    <property type="match status" value="1"/>
</dbReference>
<dbReference type="SUPFAM" id="SSF158472">
    <property type="entry name" value="HAMP domain-like"/>
    <property type="match status" value="1"/>
</dbReference>
<dbReference type="Proteomes" id="UP000310636">
    <property type="component" value="Unassembled WGS sequence"/>
</dbReference>
<dbReference type="PANTHER" id="PTHR34220:SF11">
    <property type="entry name" value="SENSOR PROTEIN KINASE HPTS"/>
    <property type="match status" value="1"/>
</dbReference>
<dbReference type="Gene3D" id="6.10.340.10">
    <property type="match status" value="1"/>
</dbReference>
<evidence type="ECO:0000256" key="12">
    <source>
        <dbReference type="SAM" id="Phobius"/>
    </source>
</evidence>
<evidence type="ECO:0000256" key="5">
    <source>
        <dbReference type="ARBA" id="ARBA00022692"/>
    </source>
</evidence>
<dbReference type="GO" id="GO:0005886">
    <property type="term" value="C:plasma membrane"/>
    <property type="evidence" value="ECO:0007669"/>
    <property type="project" value="UniProtKB-SubCell"/>
</dbReference>
<dbReference type="EMBL" id="SSOB01000011">
    <property type="protein sequence ID" value="THF80368.1"/>
    <property type="molecule type" value="Genomic_DNA"/>
</dbReference>
<evidence type="ECO:0000256" key="9">
    <source>
        <dbReference type="ARBA" id="ARBA00022989"/>
    </source>
</evidence>
<keyword evidence="4" id="KW-0808">Transferase</keyword>
<dbReference type="OrthoDB" id="9776552at2"/>
<feature type="domain" description="HAMP" evidence="13">
    <location>
        <begin position="298"/>
        <end position="350"/>
    </location>
</feature>
<keyword evidence="6" id="KW-0547">Nucleotide-binding</keyword>
<keyword evidence="7" id="KW-0418">Kinase</keyword>
<evidence type="ECO:0000313" key="15">
    <source>
        <dbReference type="Proteomes" id="UP000310636"/>
    </source>
</evidence>
<evidence type="ECO:0000313" key="14">
    <source>
        <dbReference type="EMBL" id="THF80368.1"/>
    </source>
</evidence>
<proteinExistence type="predicted"/>
<dbReference type="InterPro" id="IPR050640">
    <property type="entry name" value="Bact_2-comp_sensor_kinase"/>
</dbReference>
<evidence type="ECO:0000256" key="3">
    <source>
        <dbReference type="ARBA" id="ARBA00022553"/>
    </source>
</evidence>
<evidence type="ECO:0000256" key="4">
    <source>
        <dbReference type="ARBA" id="ARBA00022679"/>
    </source>
</evidence>
<protein>
    <recommendedName>
        <fullName evidence="13">HAMP domain-containing protein</fullName>
    </recommendedName>
</protein>
<keyword evidence="10" id="KW-0902">Two-component regulatory system</keyword>
<evidence type="ECO:0000256" key="7">
    <source>
        <dbReference type="ARBA" id="ARBA00022777"/>
    </source>
</evidence>
<sequence length="568" mass="63474">MGRVYGRYRDDIRRAFTLYALIPVIVIALSSYALSFSILYKTIANRNASINVRASEALSSVISRYQEKAQSLFESAAVLDSLASGEGGIKAYAELYDFVNANLLRADFFVFDANLQPIIASSNFIPEYAQSANSLGWGIMRSLKSAPDYTILSRQSSIQADDTSLAIGRAIVQNGNVLGYGVFDMDEQGLVRLISNTYSTSTVVTDSFGYVLAHTNELLVDSFGKLLVGFRDESGIVKSEADSHYVTRSAILDGSLYVYTFTSIGFYNSILLLVGVLLVLLFALLMLATSLLARKIAHGKTQVLDDIVRAIENVQAGKLDTRLELNTNNEFQVFAEAYNQMLSDIKNLIDVNKERALQMAVAEIKQLESQFDPHFLYNTLETIRYLVKMDPSSVDRIVVSLSELLRYSINHTVNEVRLDEDIAHTNNYLLIQKCRFGKNLQYEIHSEAETEDCIVPKLLIQPLIENSIKYGFADQPTLSIRVFTRQVEDKLEVVVEDDGSGITEDMQTKLNGIFRAGVNPTKHIGLYNVHRRVQLMYGKDYGVEIINGQLRGFLIRIVLPAARRSDAC</sequence>
<reference evidence="14 15" key="1">
    <citation type="submission" date="2019-04" db="EMBL/GenBank/DDBJ databases">
        <title>Cohnella sp. nov. isolated from preserved vegetables.</title>
        <authorList>
            <person name="Lin S.-Y."/>
            <person name="Hung M.-H."/>
            <person name="Young C.-C."/>
        </authorList>
    </citation>
    <scope>NUCLEOTIDE SEQUENCE [LARGE SCALE GENOMIC DNA]</scope>
    <source>
        <strain evidence="14 15">CC-MHH1044</strain>
    </source>
</reference>
<comment type="subcellular location">
    <subcellularLocation>
        <location evidence="1">Cell membrane</location>
        <topology evidence="1">Multi-pass membrane protein</topology>
    </subcellularLocation>
</comment>
<dbReference type="Gene3D" id="3.30.565.10">
    <property type="entry name" value="Histidine kinase-like ATPase, C-terminal domain"/>
    <property type="match status" value="1"/>
</dbReference>
<dbReference type="GO" id="GO:0000155">
    <property type="term" value="F:phosphorelay sensor kinase activity"/>
    <property type="evidence" value="ECO:0007669"/>
    <property type="project" value="InterPro"/>
</dbReference>
<dbReference type="InterPro" id="IPR003594">
    <property type="entry name" value="HATPase_dom"/>
</dbReference>
<keyword evidence="8" id="KW-0067">ATP-binding</keyword>
<dbReference type="AlphaFoldDB" id="A0A4S4BYP3"/>
<dbReference type="Pfam" id="PF06580">
    <property type="entry name" value="His_kinase"/>
    <property type="match status" value="1"/>
</dbReference>
<dbReference type="SMART" id="SM00304">
    <property type="entry name" value="HAMP"/>
    <property type="match status" value="1"/>
</dbReference>
<feature type="transmembrane region" description="Helical" evidence="12">
    <location>
        <begin position="270"/>
        <end position="293"/>
    </location>
</feature>
<dbReference type="RefSeq" id="WP_136369805.1">
    <property type="nucleotide sequence ID" value="NZ_SSOB01000011.1"/>
</dbReference>
<evidence type="ECO:0000256" key="10">
    <source>
        <dbReference type="ARBA" id="ARBA00023012"/>
    </source>
</evidence>
<keyword evidence="5 12" id="KW-0812">Transmembrane</keyword>
<dbReference type="GO" id="GO:0005524">
    <property type="term" value="F:ATP binding"/>
    <property type="evidence" value="ECO:0007669"/>
    <property type="project" value="UniProtKB-KW"/>
</dbReference>
<feature type="transmembrane region" description="Helical" evidence="12">
    <location>
        <begin position="16"/>
        <end position="40"/>
    </location>
</feature>
<dbReference type="SUPFAM" id="SSF55874">
    <property type="entry name" value="ATPase domain of HSP90 chaperone/DNA topoisomerase II/histidine kinase"/>
    <property type="match status" value="1"/>
</dbReference>
<dbReference type="CDD" id="cd06225">
    <property type="entry name" value="HAMP"/>
    <property type="match status" value="1"/>
</dbReference>
<dbReference type="InterPro" id="IPR003660">
    <property type="entry name" value="HAMP_dom"/>
</dbReference>
<evidence type="ECO:0000256" key="6">
    <source>
        <dbReference type="ARBA" id="ARBA00022741"/>
    </source>
</evidence>
<name>A0A4S4BYP3_9BACL</name>
<dbReference type="InterPro" id="IPR010559">
    <property type="entry name" value="Sig_transdc_His_kin_internal"/>
</dbReference>
<keyword evidence="11 12" id="KW-0472">Membrane</keyword>
<dbReference type="Pfam" id="PF02518">
    <property type="entry name" value="HATPase_c"/>
    <property type="match status" value="1"/>
</dbReference>
<evidence type="ECO:0000259" key="13">
    <source>
        <dbReference type="PROSITE" id="PS50885"/>
    </source>
</evidence>
<evidence type="ECO:0000256" key="1">
    <source>
        <dbReference type="ARBA" id="ARBA00004651"/>
    </source>
</evidence>
<keyword evidence="2" id="KW-1003">Cell membrane</keyword>
<dbReference type="SMART" id="SM00387">
    <property type="entry name" value="HATPase_c"/>
    <property type="match status" value="1"/>
</dbReference>
<comment type="caution">
    <text evidence="14">The sequence shown here is derived from an EMBL/GenBank/DDBJ whole genome shotgun (WGS) entry which is preliminary data.</text>
</comment>
<keyword evidence="9 12" id="KW-1133">Transmembrane helix</keyword>
<gene>
    <name evidence="14" type="ORF">E6C55_10830</name>
</gene>